<reference evidence="1" key="2">
    <citation type="journal article" date="2015" name="Data Brief">
        <title>Shoot transcriptome of the giant reed, Arundo donax.</title>
        <authorList>
            <person name="Barrero R.A."/>
            <person name="Guerrero F.D."/>
            <person name="Moolhuijzen P."/>
            <person name="Goolsby J.A."/>
            <person name="Tidwell J."/>
            <person name="Bellgard S.E."/>
            <person name="Bellgard M.I."/>
        </authorList>
    </citation>
    <scope>NUCLEOTIDE SEQUENCE</scope>
    <source>
        <tissue evidence="1">Shoot tissue taken approximately 20 cm above the soil surface</tissue>
    </source>
</reference>
<dbReference type="EMBL" id="GBRH01212851">
    <property type="protein sequence ID" value="JAD85044.1"/>
    <property type="molecule type" value="Transcribed_RNA"/>
</dbReference>
<evidence type="ECO:0000313" key="1">
    <source>
        <dbReference type="EMBL" id="JAD85044.1"/>
    </source>
</evidence>
<protein>
    <submittedName>
        <fullName evidence="1">Uncharacterized protein</fullName>
    </submittedName>
</protein>
<name>A0A0A9D8W9_ARUDO</name>
<dbReference type="AlphaFoldDB" id="A0A0A9D8W9"/>
<sequence length="85" mass="9246">METPPPLVACCARESVVAVELSFAGAAAEPLSPPGLKMAASFEPGGMCKSSAVHENTFYYRFNDLGNLNKCREKEQSNVQTHFCY</sequence>
<accession>A0A0A9D8W9</accession>
<reference evidence="1" key="1">
    <citation type="submission" date="2014-09" db="EMBL/GenBank/DDBJ databases">
        <authorList>
            <person name="Magalhaes I.L.F."/>
            <person name="Oliveira U."/>
            <person name="Santos F.R."/>
            <person name="Vidigal T.H.D.A."/>
            <person name="Brescovit A.D."/>
            <person name="Santos A.J."/>
        </authorList>
    </citation>
    <scope>NUCLEOTIDE SEQUENCE</scope>
    <source>
        <tissue evidence="1">Shoot tissue taken approximately 20 cm above the soil surface</tissue>
    </source>
</reference>
<organism evidence="1">
    <name type="scientific">Arundo donax</name>
    <name type="common">Giant reed</name>
    <name type="synonym">Donax arundinaceus</name>
    <dbReference type="NCBI Taxonomy" id="35708"/>
    <lineage>
        <taxon>Eukaryota</taxon>
        <taxon>Viridiplantae</taxon>
        <taxon>Streptophyta</taxon>
        <taxon>Embryophyta</taxon>
        <taxon>Tracheophyta</taxon>
        <taxon>Spermatophyta</taxon>
        <taxon>Magnoliopsida</taxon>
        <taxon>Liliopsida</taxon>
        <taxon>Poales</taxon>
        <taxon>Poaceae</taxon>
        <taxon>PACMAD clade</taxon>
        <taxon>Arundinoideae</taxon>
        <taxon>Arundineae</taxon>
        <taxon>Arundo</taxon>
    </lineage>
</organism>
<proteinExistence type="predicted"/>